<accession>A0A4Y6PMB8</accession>
<keyword evidence="4 8" id="KW-0812">Transmembrane</keyword>
<evidence type="ECO:0000256" key="6">
    <source>
        <dbReference type="ARBA" id="ARBA00023136"/>
    </source>
</evidence>
<dbReference type="Proteomes" id="UP000315995">
    <property type="component" value="Chromosome"/>
</dbReference>
<evidence type="ECO:0000256" key="4">
    <source>
        <dbReference type="ARBA" id="ARBA00022692"/>
    </source>
</evidence>
<keyword evidence="3" id="KW-0808">Transferase</keyword>
<organism evidence="10 11">
    <name type="scientific">Persicimonas caeni</name>
    <dbReference type="NCBI Taxonomy" id="2292766"/>
    <lineage>
        <taxon>Bacteria</taxon>
        <taxon>Deltaproteobacteria</taxon>
        <taxon>Bradymonadales</taxon>
        <taxon>Bradymonadaceae</taxon>
        <taxon>Persicimonas</taxon>
    </lineage>
</organism>
<evidence type="ECO:0000313" key="11">
    <source>
        <dbReference type="Proteomes" id="UP000315995"/>
    </source>
</evidence>
<feature type="transmembrane region" description="Helical" evidence="8">
    <location>
        <begin position="166"/>
        <end position="187"/>
    </location>
</feature>
<dbReference type="Pfam" id="PF20154">
    <property type="entry name" value="LNT_N"/>
    <property type="match status" value="1"/>
</dbReference>
<keyword evidence="2" id="KW-1003">Cell membrane</keyword>
<dbReference type="Pfam" id="PF00795">
    <property type="entry name" value="CN_hydrolase"/>
    <property type="match status" value="1"/>
</dbReference>
<dbReference type="PROSITE" id="PS50263">
    <property type="entry name" value="CN_HYDROLASE"/>
    <property type="match status" value="1"/>
</dbReference>
<feature type="transmembrane region" description="Helical" evidence="8">
    <location>
        <begin position="199"/>
        <end position="218"/>
    </location>
</feature>
<proteinExistence type="predicted"/>
<feature type="transmembrane region" description="Helical" evidence="8">
    <location>
        <begin position="464"/>
        <end position="481"/>
    </location>
</feature>
<dbReference type="AlphaFoldDB" id="A0A4Y6PMB8"/>
<gene>
    <name evidence="10" type="ORF">FIV42_01015</name>
</gene>
<dbReference type="EMBL" id="CP041186">
    <property type="protein sequence ID" value="QDG49363.1"/>
    <property type="molecule type" value="Genomic_DNA"/>
</dbReference>
<dbReference type="InterPro" id="IPR045378">
    <property type="entry name" value="LNT_N"/>
</dbReference>
<evidence type="ECO:0000256" key="3">
    <source>
        <dbReference type="ARBA" id="ARBA00022679"/>
    </source>
</evidence>
<feature type="transmembrane region" description="Helical" evidence="8">
    <location>
        <begin position="24"/>
        <end position="54"/>
    </location>
</feature>
<keyword evidence="7" id="KW-0012">Acyltransferase</keyword>
<evidence type="ECO:0000256" key="2">
    <source>
        <dbReference type="ARBA" id="ARBA00022475"/>
    </source>
</evidence>
<keyword evidence="11" id="KW-1185">Reference proteome</keyword>
<dbReference type="PANTHER" id="PTHR38686:SF1">
    <property type="entry name" value="APOLIPOPROTEIN N-ACYLTRANSFERASE"/>
    <property type="match status" value="1"/>
</dbReference>
<feature type="transmembrane region" description="Helical" evidence="8">
    <location>
        <begin position="122"/>
        <end position="141"/>
    </location>
</feature>
<keyword evidence="5 8" id="KW-1133">Transmembrane helix</keyword>
<dbReference type="GO" id="GO:0042158">
    <property type="term" value="P:lipoprotein biosynthetic process"/>
    <property type="evidence" value="ECO:0007669"/>
    <property type="project" value="InterPro"/>
</dbReference>
<comment type="subcellular location">
    <subcellularLocation>
        <location evidence="1">Cell membrane</location>
        <topology evidence="1">Multi-pass membrane protein</topology>
    </subcellularLocation>
</comment>
<feature type="domain" description="CN hydrolase" evidence="9">
    <location>
        <begin position="226"/>
        <end position="451"/>
    </location>
</feature>
<dbReference type="GO" id="GO:0005886">
    <property type="term" value="C:plasma membrane"/>
    <property type="evidence" value="ECO:0007669"/>
    <property type="project" value="UniProtKB-SubCell"/>
</dbReference>
<dbReference type="OrthoDB" id="9811121at2"/>
<dbReference type="InterPro" id="IPR004563">
    <property type="entry name" value="Apolipo_AcylTrfase"/>
</dbReference>
<dbReference type="InterPro" id="IPR036526">
    <property type="entry name" value="C-N_Hydrolase_sf"/>
</dbReference>
<evidence type="ECO:0000313" key="10">
    <source>
        <dbReference type="EMBL" id="QDG49363.1"/>
    </source>
</evidence>
<reference evidence="10 11" key="1">
    <citation type="submission" date="2019-06" db="EMBL/GenBank/DDBJ databases">
        <title>Persicimonas caeni gen. nov., sp. nov., a predatory bacterium isolated from solar saltern.</title>
        <authorList>
            <person name="Wang S."/>
        </authorList>
    </citation>
    <scope>NUCLEOTIDE SEQUENCE [LARGE SCALE GENOMIC DNA]</scope>
    <source>
        <strain evidence="10 11">YN101</strain>
    </source>
</reference>
<protein>
    <recommendedName>
        <fullName evidence="9">CN hydrolase domain-containing protein</fullName>
    </recommendedName>
</protein>
<evidence type="ECO:0000256" key="8">
    <source>
        <dbReference type="SAM" id="Phobius"/>
    </source>
</evidence>
<accession>A0A5B8XYU7</accession>
<evidence type="ECO:0000256" key="5">
    <source>
        <dbReference type="ARBA" id="ARBA00022989"/>
    </source>
</evidence>
<name>A0A4Y6PMB8_PERCE</name>
<dbReference type="Gene3D" id="3.60.110.10">
    <property type="entry name" value="Carbon-nitrogen hydrolase"/>
    <property type="match status" value="1"/>
</dbReference>
<dbReference type="PANTHER" id="PTHR38686">
    <property type="entry name" value="APOLIPOPROTEIN N-ACYLTRANSFERASE"/>
    <property type="match status" value="1"/>
</dbReference>
<evidence type="ECO:0000256" key="7">
    <source>
        <dbReference type="ARBA" id="ARBA00023315"/>
    </source>
</evidence>
<dbReference type="InterPro" id="IPR003010">
    <property type="entry name" value="C-N_Hydrolase"/>
</dbReference>
<sequence length="486" mass="52889">MSTSAAKKPSTIRLIGLETRPYHWLLAGIVLTAISGMRYNVALAGWIGSVPWLIYLRHTDGWKSRLVFAGVLQVAAFLAVLKIVTEPLPWFFALMFSVPSAVMSAVLYVLFEWLRRRAGDRWGLAIFPALVIVSEWASSGFSEMGSWGALAYTQIDNLALMQTTSLFGLSGVTGLLGLTSAIIAVALAEPDARWWRRPAAVLAAVIFLAHGWGVFRLFQPLEGPIVRIGTVVSDLRLGPDAPPDDAELARATNTLFERTEIAAERGADLIVWNEGATSVDADDEAALLERGHQLARLHDVDIIMAYVVPREGMEQFENKFTWMTPEGGIEDYLKHHPVPGEGSIKGDAPFVAHDRPYGRAAGAICYDYDFPSIGLQHARLGVDLAVVPSSDWEGIDPYHTEMAAVRGIEGGFAVARSVRHATSAVFDAHGVARGRARDREGVHVMVTAVPVEGQRTLYSMTGDLLPLLAGLVVLSGGVIAFRRRNN</sequence>
<dbReference type="SUPFAM" id="SSF56317">
    <property type="entry name" value="Carbon-nitrogen hydrolase"/>
    <property type="match status" value="1"/>
</dbReference>
<keyword evidence="6 8" id="KW-0472">Membrane</keyword>
<feature type="transmembrane region" description="Helical" evidence="8">
    <location>
        <begin position="66"/>
        <end position="84"/>
    </location>
</feature>
<dbReference type="GO" id="GO:0016410">
    <property type="term" value="F:N-acyltransferase activity"/>
    <property type="evidence" value="ECO:0007669"/>
    <property type="project" value="InterPro"/>
</dbReference>
<evidence type="ECO:0000259" key="9">
    <source>
        <dbReference type="PROSITE" id="PS50263"/>
    </source>
</evidence>
<feature type="transmembrane region" description="Helical" evidence="8">
    <location>
        <begin position="90"/>
        <end position="110"/>
    </location>
</feature>
<evidence type="ECO:0000256" key="1">
    <source>
        <dbReference type="ARBA" id="ARBA00004651"/>
    </source>
</evidence>